<dbReference type="InterPro" id="IPR035571">
    <property type="entry name" value="UPF0234-like_C"/>
</dbReference>
<dbReference type="HAMAP" id="MF_00632">
    <property type="entry name" value="UPF0234"/>
    <property type="match status" value="1"/>
</dbReference>
<organism evidence="4 5">
    <name type="scientific">Vibrio rumoiensis 1S-45</name>
    <dbReference type="NCBI Taxonomy" id="1188252"/>
    <lineage>
        <taxon>Bacteria</taxon>
        <taxon>Pseudomonadati</taxon>
        <taxon>Pseudomonadota</taxon>
        <taxon>Gammaproteobacteria</taxon>
        <taxon>Vibrionales</taxon>
        <taxon>Vibrionaceae</taxon>
        <taxon>Vibrio</taxon>
    </lineage>
</organism>
<dbReference type="InterPro" id="IPR035570">
    <property type="entry name" value="UPF0234_N"/>
</dbReference>
<sequence>MPSFDIISEVDSVEVRNAAENANRELDTRFDFRNVEASFEFKNDIVKLSAENDYQLGQMMTMLRGQLAKRGVDANAVDLKKAEQTGKTHTQEASFKQGIETDVAKKVVKIIKEAKLKVQASIQGDKVRVTGKKRDDLQQAMAVVRQSELEQPFQFNNFKD</sequence>
<name>A0A1E5E0X8_9VIBR</name>
<dbReference type="EMBL" id="AJYK02000081">
    <property type="protein sequence ID" value="OEF24107.1"/>
    <property type="molecule type" value="Genomic_DNA"/>
</dbReference>
<dbReference type="RefSeq" id="WP_017025005.1">
    <property type="nucleotide sequence ID" value="NZ_AJYK02000081.1"/>
</dbReference>
<dbReference type="PANTHER" id="PTHR30476">
    <property type="entry name" value="UPF0234 PROTEIN YAJQ"/>
    <property type="match status" value="1"/>
</dbReference>
<comment type="similarity">
    <text evidence="2 3">Belongs to the YajQ family.</text>
</comment>
<dbReference type="FunFam" id="3.30.70.860:FF:000001">
    <property type="entry name" value="UPF0234 protein YajQ"/>
    <property type="match status" value="1"/>
</dbReference>
<evidence type="ECO:0000256" key="2">
    <source>
        <dbReference type="ARBA" id="ARBA00093450"/>
    </source>
</evidence>
<comment type="caution">
    <text evidence="4">The sequence shown here is derived from an EMBL/GenBank/DDBJ whole genome shotgun (WGS) entry which is preliminary data.</text>
</comment>
<dbReference type="InterPro" id="IPR036183">
    <property type="entry name" value="YajQ-like_sf"/>
</dbReference>
<accession>A0A1E5E0X8</accession>
<comment type="function">
    <text evidence="3">Nucleotide-binding protein.</text>
</comment>
<dbReference type="AlphaFoldDB" id="A0A1E5E0X8"/>
<proteinExistence type="inferred from homology"/>
<dbReference type="Proteomes" id="UP000094070">
    <property type="component" value="Unassembled WGS sequence"/>
</dbReference>
<reference evidence="4 5" key="1">
    <citation type="journal article" date="2012" name="Science">
        <title>Ecological populations of bacteria act as socially cohesive units of antibiotic production and resistance.</title>
        <authorList>
            <person name="Cordero O.X."/>
            <person name="Wildschutte H."/>
            <person name="Kirkup B."/>
            <person name="Proehl S."/>
            <person name="Ngo L."/>
            <person name="Hussain F."/>
            <person name="Le Roux F."/>
            <person name="Mincer T."/>
            <person name="Polz M.F."/>
        </authorList>
    </citation>
    <scope>NUCLEOTIDE SEQUENCE [LARGE SCALE GENOMIC DNA]</scope>
    <source>
        <strain evidence="4 5">1S-45</strain>
    </source>
</reference>
<evidence type="ECO:0000313" key="4">
    <source>
        <dbReference type="EMBL" id="OEF24107.1"/>
    </source>
</evidence>
<dbReference type="GO" id="GO:0000166">
    <property type="term" value="F:nucleotide binding"/>
    <property type="evidence" value="ECO:0007669"/>
    <property type="project" value="UniProtKB-UniRule"/>
</dbReference>
<dbReference type="PANTHER" id="PTHR30476:SF0">
    <property type="entry name" value="UPF0234 PROTEIN YAJQ"/>
    <property type="match status" value="1"/>
</dbReference>
<evidence type="ECO:0000313" key="5">
    <source>
        <dbReference type="Proteomes" id="UP000094070"/>
    </source>
</evidence>
<keyword evidence="5" id="KW-1185">Reference proteome</keyword>
<evidence type="ECO:0000256" key="1">
    <source>
        <dbReference type="ARBA" id="ARBA00022741"/>
    </source>
</evidence>
<dbReference type="eggNOG" id="COG1666">
    <property type="taxonomic scope" value="Bacteria"/>
</dbReference>
<dbReference type="NCBIfam" id="NF003819">
    <property type="entry name" value="PRK05412.1"/>
    <property type="match status" value="1"/>
</dbReference>
<dbReference type="SUPFAM" id="SSF89963">
    <property type="entry name" value="YajQ-like"/>
    <property type="match status" value="2"/>
</dbReference>
<dbReference type="Gene3D" id="3.30.70.990">
    <property type="entry name" value="YajQ-like, domain 2"/>
    <property type="match status" value="1"/>
</dbReference>
<dbReference type="OrthoDB" id="9801447at2"/>
<dbReference type="Gene3D" id="3.30.70.860">
    <property type="match status" value="1"/>
</dbReference>
<dbReference type="GO" id="GO:0005829">
    <property type="term" value="C:cytosol"/>
    <property type="evidence" value="ECO:0007669"/>
    <property type="project" value="TreeGrafter"/>
</dbReference>
<dbReference type="CDD" id="cd11740">
    <property type="entry name" value="YajQ_like"/>
    <property type="match status" value="1"/>
</dbReference>
<keyword evidence="1 3" id="KW-0547">Nucleotide-binding</keyword>
<evidence type="ECO:0000256" key="3">
    <source>
        <dbReference type="HAMAP-Rule" id="MF_00632"/>
    </source>
</evidence>
<dbReference type="InterPro" id="IPR007551">
    <property type="entry name" value="YajQ/Smlt4090-like"/>
</dbReference>
<protein>
    <recommendedName>
        <fullName evidence="3">Nucleotide-binding protein A1QC_10710</fullName>
    </recommendedName>
</protein>
<gene>
    <name evidence="4" type="ORF">A1QC_10710</name>
</gene>
<dbReference type="STRING" id="1188252.A1QC_10710"/>
<dbReference type="Pfam" id="PF04461">
    <property type="entry name" value="YajQ"/>
    <property type="match status" value="1"/>
</dbReference>